<dbReference type="Proteomes" id="UP000230560">
    <property type="component" value="Chromosome"/>
</dbReference>
<reference evidence="1 2" key="1">
    <citation type="journal article" date="2017" name="BMC Genomics">
        <title>Xanthomonas adaptation to common bean is associated with horizontal transfers of genes encoding TAL effectors.</title>
        <authorList>
            <person name="Ruh M."/>
            <person name="Briand M."/>
            <person name="Bonneau S."/>
            <person name="Jacques M.A."/>
            <person name="Chen N.W.G."/>
        </authorList>
    </citation>
    <scope>NUCLEOTIDE SEQUENCE [LARGE SCALE GENOMIC DNA]</scope>
    <source>
        <strain evidence="1 2">CFBP6991</strain>
    </source>
</reference>
<name>A0AB33FCR1_XANCI</name>
<dbReference type="AlphaFoldDB" id="A0AB33FCR1"/>
<sequence>MVFMARFLPAERGSARCRSQAATLYMPTWLARASMYSAYSAEMPLFLGKNGQNGLPAVEHP</sequence>
<evidence type="ECO:0000313" key="1">
    <source>
        <dbReference type="EMBL" id="ATS86141.1"/>
    </source>
</evidence>
<organism evidence="1 2">
    <name type="scientific">Xanthomonas citri pv. phaseoli var. fuscans</name>
    <dbReference type="NCBI Taxonomy" id="473423"/>
    <lineage>
        <taxon>Bacteria</taxon>
        <taxon>Pseudomonadati</taxon>
        <taxon>Pseudomonadota</taxon>
        <taxon>Gammaproteobacteria</taxon>
        <taxon>Lysobacterales</taxon>
        <taxon>Lysobacteraceae</taxon>
        <taxon>Xanthomonas</taxon>
    </lineage>
</organism>
<protein>
    <submittedName>
        <fullName evidence="1">Uncharacterized protein</fullName>
    </submittedName>
</protein>
<dbReference type="EMBL" id="CP021015">
    <property type="protein sequence ID" value="ATS86141.1"/>
    <property type="molecule type" value="Genomic_DNA"/>
</dbReference>
<proteinExistence type="predicted"/>
<evidence type="ECO:0000313" key="2">
    <source>
        <dbReference type="Proteomes" id="UP000230560"/>
    </source>
</evidence>
<accession>A0AB33FCR1</accession>
<gene>
    <name evidence="1" type="ORF">XcfCFBP6991P_21160</name>
</gene>